<reference evidence="1" key="2">
    <citation type="submission" date="2015-03" db="UniProtKB">
        <authorList>
            <consortium name="EnsemblPlants"/>
        </authorList>
    </citation>
    <scope>IDENTIFICATION</scope>
</reference>
<sequence length="96" mass="10912">MEFPVVVLEGWRQQPMTEAPATGSVPRTGSPYCGAWRTRMMAMERGTNDGLHPWIWSSSLWCLKDYDCNRGARHRRWALSLDLKLLAKCSKDGGND</sequence>
<keyword evidence="2" id="KW-1185">Reference proteome</keyword>
<dbReference type="Proteomes" id="UP000026960">
    <property type="component" value="Chromosome 11"/>
</dbReference>
<accession>A0A0D3HML8</accession>
<evidence type="ECO:0000313" key="2">
    <source>
        <dbReference type="Proteomes" id="UP000026960"/>
    </source>
</evidence>
<name>A0A0D3HML8_9ORYZ</name>
<protein>
    <submittedName>
        <fullName evidence="1">Uncharacterized protein</fullName>
    </submittedName>
</protein>
<evidence type="ECO:0000313" key="1">
    <source>
        <dbReference type="EnsemblPlants" id="OBART11G15870.1"/>
    </source>
</evidence>
<dbReference type="PaxDb" id="65489-OBART11G15870.1"/>
<dbReference type="Gramene" id="OBART11G15870.1">
    <property type="protein sequence ID" value="OBART11G15870.1"/>
    <property type="gene ID" value="OBART11G15870"/>
</dbReference>
<dbReference type="EnsemblPlants" id="OBART11G15870.1">
    <property type="protein sequence ID" value="OBART11G15870.1"/>
    <property type="gene ID" value="OBART11G15870"/>
</dbReference>
<proteinExistence type="predicted"/>
<dbReference type="AlphaFoldDB" id="A0A0D3HML8"/>
<dbReference type="HOGENOM" id="CLU_2577775_0_0_1"/>
<organism evidence="1">
    <name type="scientific">Oryza barthii</name>
    <dbReference type="NCBI Taxonomy" id="65489"/>
    <lineage>
        <taxon>Eukaryota</taxon>
        <taxon>Viridiplantae</taxon>
        <taxon>Streptophyta</taxon>
        <taxon>Embryophyta</taxon>
        <taxon>Tracheophyta</taxon>
        <taxon>Spermatophyta</taxon>
        <taxon>Magnoliopsida</taxon>
        <taxon>Liliopsida</taxon>
        <taxon>Poales</taxon>
        <taxon>Poaceae</taxon>
        <taxon>BOP clade</taxon>
        <taxon>Oryzoideae</taxon>
        <taxon>Oryzeae</taxon>
        <taxon>Oryzinae</taxon>
        <taxon>Oryza</taxon>
    </lineage>
</organism>
<reference evidence="1" key="1">
    <citation type="journal article" date="2009" name="Rice">
        <title>De Novo Next Generation Sequencing of Plant Genomes.</title>
        <authorList>
            <person name="Rounsley S."/>
            <person name="Marri P.R."/>
            <person name="Yu Y."/>
            <person name="He R."/>
            <person name="Sisneros N."/>
            <person name="Goicoechea J.L."/>
            <person name="Lee S.J."/>
            <person name="Angelova A."/>
            <person name="Kudrna D."/>
            <person name="Luo M."/>
            <person name="Affourtit J."/>
            <person name="Desany B."/>
            <person name="Knight J."/>
            <person name="Niazi F."/>
            <person name="Egholm M."/>
            <person name="Wing R.A."/>
        </authorList>
    </citation>
    <scope>NUCLEOTIDE SEQUENCE [LARGE SCALE GENOMIC DNA]</scope>
    <source>
        <strain evidence="1">cv. IRGC 105608</strain>
    </source>
</reference>